<keyword evidence="1" id="KW-1133">Transmembrane helix</keyword>
<dbReference type="Proteomes" id="UP001631957">
    <property type="component" value="Unassembled WGS sequence"/>
</dbReference>
<evidence type="ECO:0008006" key="4">
    <source>
        <dbReference type="Google" id="ProtNLM"/>
    </source>
</evidence>
<evidence type="ECO:0000313" key="3">
    <source>
        <dbReference type="Proteomes" id="UP001631957"/>
    </source>
</evidence>
<keyword evidence="1" id="KW-0472">Membrane</keyword>
<proteinExistence type="predicted"/>
<keyword evidence="3" id="KW-1185">Reference proteome</keyword>
<organism evidence="2 3">
    <name type="scientific">Streptomyces niveiscabiei</name>
    <dbReference type="NCBI Taxonomy" id="164115"/>
    <lineage>
        <taxon>Bacteria</taxon>
        <taxon>Bacillati</taxon>
        <taxon>Actinomycetota</taxon>
        <taxon>Actinomycetes</taxon>
        <taxon>Kitasatosporales</taxon>
        <taxon>Streptomycetaceae</taxon>
        <taxon>Streptomyces</taxon>
    </lineage>
</organism>
<dbReference type="RefSeq" id="WP_409111045.1">
    <property type="nucleotide sequence ID" value="NZ_JBJVNI010000040.1"/>
</dbReference>
<evidence type="ECO:0000313" key="2">
    <source>
        <dbReference type="EMBL" id="MFM9615766.1"/>
    </source>
</evidence>
<feature type="transmembrane region" description="Helical" evidence="1">
    <location>
        <begin position="12"/>
        <end position="34"/>
    </location>
</feature>
<reference evidence="2 3" key="1">
    <citation type="submission" date="2024-12" db="EMBL/GenBank/DDBJ databases">
        <title>Forecasting of Potato common scab and diversities of Pathogenic streptomyces spp. in china.</title>
        <authorList>
            <person name="Handique U."/>
            <person name="Wu J."/>
        </authorList>
    </citation>
    <scope>NUCLEOTIDE SEQUENCE [LARGE SCALE GENOMIC DNA]</scope>
    <source>
        <strain evidence="2 3">ZRIMU1530</strain>
    </source>
</reference>
<gene>
    <name evidence="2" type="ORF">ACKI18_44705</name>
</gene>
<dbReference type="InterPro" id="IPR036259">
    <property type="entry name" value="MFS_trans_sf"/>
</dbReference>
<keyword evidence="1" id="KW-0812">Transmembrane</keyword>
<evidence type="ECO:0000256" key="1">
    <source>
        <dbReference type="SAM" id="Phobius"/>
    </source>
</evidence>
<name>A0ABW9I7E2_9ACTN</name>
<comment type="caution">
    <text evidence="2">The sequence shown here is derived from an EMBL/GenBank/DDBJ whole genome shotgun (WGS) entry which is preliminary data.</text>
</comment>
<dbReference type="SUPFAM" id="SSF103473">
    <property type="entry name" value="MFS general substrate transporter"/>
    <property type="match status" value="1"/>
</dbReference>
<dbReference type="EMBL" id="JBJVNI010000040">
    <property type="protein sequence ID" value="MFM9615766.1"/>
    <property type="molecule type" value="Genomic_DNA"/>
</dbReference>
<sequence>MVTELAPPGTLVEAYGWLIAAFGLGQALGTAAAGLFAGPWILPVATATLALLLCVPVCQRLALRTETGRSLPPSPERPS</sequence>
<accession>A0ABW9I7E2</accession>
<protein>
    <recommendedName>
        <fullName evidence="4">MFS transporter</fullName>
    </recommendedName>
</protein>